<feature type="transmembrane region" description="Helical" evidence="1">
    <location>
        <begin position="484"/>
        <end position="505"/>
    </location>
</feature>
<feature type="transmembrane region" description="Helical" evidence="1">
    <location>
        <begin position="525"/>
        <end position="551"/>
    </location>
</feature>
<feature type="chain" id="PRO_5039600118" evidence="2">
    <location>
        <begin position="35"/>
        <end position="609"/>
    </location>
</feature>
<dbReference type="AlphaFoldDB" id="A0A9D2ACQ2"/>
<dbReference type="PANTHER" id="PTHR40076">
    <property type="entry name" value="MEMBRANE PROTEIN-RELATED"/>
    <property type="match status" value="1"/>
</dbReference>
<feature type="transmembrane region" description="Helical" evidence="1">
    <location>
        <begin position="265"/>
        <end position="284"/>
    </location>
</feature>
<keyword evidence="1" id="KW-0472">Membrane</keyword>
<protein>
    <submittedName>
        <fullName evidence="3">DUF975 family protein</fullName>
    </submittedName>
</protein>
<gene>
    <name evidence="3" type="ORF">H9865_00995</name>
</gene>
<name>A0A9D2ACQ2_9FIRM</name>
<evidence type="ECO:0000313" key="4">
    <source>
        <dbReference type="Proteomes" id="UP000824193"/>
    </source>
</evidence>
<feature type="transmembrane region" description="Helical" evidence="1">
    <location>
        <begin position="197"/>
        <end position="220"/>
    </location>
</feature>
<feature type="transmembrane region" description="Helical" evidence="1">
    <location>
        <begin position="141"/>
        <end position="159"/>
    </location>
</feature>
<dbReference type="InterPro" id="IPR010540">
    <property type="entry name" value="CmpB_TMEM229"/>
</dbReference>
<dbReference type="InterPro" id="IPR010380">
    <property type="entry name" value="DUF975"/>
</dbReference>
<feature type="signal peptide" evidence="2">
    <location>
        <begin position="1"/>
        <end position="34"/>
    </location>
</feature>
<evidence type="ECO:0000313" key="3">
    <source>
        <dbReference type="EMBL" id="HIX04676.1"/>
    </source>
</evidence>
<keyword evidence="1" id="KW-1133">Transmembrane helix</keyword>
<feature type="transmembrane region" description="Helical" evidence="1">
    <location>
        <begin position="459"/>
        <end position="477"/>
    </location>
</feature>
<keyword evidence="1" id="KW-0812">Transmembrane</keyword>
<dbReference type="Pfam" id="PF06161">
    <property type="entry name" value="DUF975"/>
    <property type="match status" value="1"/>
</dbReference>
<evidence type="ECO:0000256" key="2">
    <source>
        <dbReference type="SAM" id="SignalP"/>
    </source>
</evidence>
<feature type="transmembrane region" description="Helical" evidence="1">
    <location>
        <begin position="563"/>
        <end position="583"/>
    </location>
</feature>
<evidence type="ECO:0000256" key="1">
    <source>
        <dbReference type="SAM" id="Phobius"/>
    </source>
</evidence>
<keyword evidence="2" id="KW-0732">Signal</keyword>
<sequence length="609" mass="67867">MSERKKIKRQAKTCLKKHWFIFVAACLMAAFLGAEFSSTLSFSTAQVFGAPAADPDFKTQVTENSWESILATIAENDLQAGRDAADRAQQAAVEAAQKGDPAFGRTRGVLSDVVNQITSGSIVVTAVAAAASITGSESGGVALLVVLFTLGMAVFWFFIQNVFPVVVRRVFLEGMLYDRVTPQRFLFLIRVRRWRRAAWIMCVKYVLYLLWCLTLVGGVVKRYSYFLVPYIVAENPDMTARQAIGLSRRMMQGHKWECFVMELSFFGWDVLGIFTLGLSNVLFTNPYKVASFTRYYARLRALAIQNSLPGTKLLHDDYLYEKAPAAAIAKKYTDVIRVMNTPDKEPHSLSGWRGMLADDFGVLLFPREQDRVAEARRADRVRLFALMDDVEGTAYPVRLYPLPEEERQKLVESLNYMRRYSVWSLLAIFLSLSVFGWLWEVGLHLVSTGELVNRGVLHGPWLPIYGTGAVLMLTVLYRLRGRPALEFLATILLCGTLEYMTSLVLELANGGTKWWDYSGYFLNLNGRICAEGLLVFGVGGLAVVYMVAPLLDEALARVGRKKLVAVCTVAAAVFLCDAVWSQFEPNTGRGVTDIEGGRPAPGYVQQAEG</sequence>
<feature type="transmembrane region" description="Helical" evidence="1">
    <location>
        <begin position="420"/>
        <end position="439"/>
    </location>
</feature>
<comment type="caution">
    <text evidence="3">The sequence shown here is derived from an EMBL/GenBank/DDBJ whole genome shotgun (WGS) entry which is preliminary data.</text>
</comment>
<dbReference type="Pfam" id="PF06541">
    <property type="entry name" value="ABC_trans_CmpB"/>
    <property type="match status" value="1"/>
</dbReference>
<dbReference type="Proteomes" id="UP000824193">
    <property type="component" value="Unassembled WGS sequence"/>
</dbReference>
<dbReference type="PANTHER" id="PTHR40076:SF1">
    <property type="entry name" value="MEMBRANE PROTEIN"/>
    <property type="match status" value="1"/>
</dbReference>
<dbReference type="EMBL" id="DXFW01000002">
    <property type="protein sequence ID" value="HIX04676.1"/>
    <property type="molecule type" value="Genomic_DNA"/>
</dbReference>
<reference evidence="3" key="1">
    <citation type="journal article" date="2021" name="PeerJ">
        <title>Extensive microbial diversity within the chicken gut microbiome revealed by metagenomics and culture.</title>
        <authorList>
            <person name="Gilroy R."/>
            <person name="Ravi A."/>
            <person name="Getino M."/>
            <person name="Pursley I."/>
            <person name="Horton D.L."/>
            <person name="Alikhan N.F."/>
            <person name="Baker D."/>
            <person name="Gharbi K."/>
            <person name="Hall N."/>
            <person name="Watson M."/>
            <person name="Adriaenssens E.M."/>
            <person name="Foster-Nyarko E."/>
            <person name="Jarju S."/>
            <person name="Secka A."/>
            <person name="Antonio M."/>
            <person name="Oren A."/>
            <person name="Chaudhuri R.R."/>
            <person name="La Ragione R."/>
            <person name="Hildebrand F."/>
            <person name="Pallen M.J."/>
        </authorList>
    </citation>
    <scope>NUCLEOTIDE SEQUENCE</scope>
    <source>
        <strain evidence="3">2239</strain>
    </source>
</reference>
<accession>A0A9D2ACQ2</accession>
<organism evidence="3 4">
    <name type="scientific">Candidatus Allofournierella pullicola</name>
    <dbReference type="NCBI Taxonomy" id="2838596"/>
    <lineage>
        <taxon>Bacteria</taxon>
        <taxon>Bacillati</taxon>
        <taxon>Bacillota</taxon>
        <taxon>Clostridia</taxon>
        <taxon>Eubacteriales</taxon>
        <taxon>Oscillospiraceae</taxon>
        <taxon>Allofournierella</taxon>
    </lineage>
</organism>
<proteinExistence type="predicted"/>
<reference evidence="3" key="2">
    <citation type="submission" date="2021-04" db="EMBL/GenBank/DDBJ databases">
        <authorList>
            <person name="Gilroy R."/>
        </authorList>
    </citation>
    <scope>NUCLEOTIDE SEQUENCE</scope>
    <source>
        <strain evidence="3">2239</strain>
    </source>
</reference>